<keyword evidence="1" id="KW-0378">Hydrolase</keyword>
<evidence type="ECO:0000313" key="6">
    <source>
        <dbReference type="Proteomes" id="UP001172778"/>
    </source>
</evidence>
<reference evidence="5" key="1">
    <citation type="submission" date="2023-03" db="EMBL/GenBank/DDBJ databases">
        <title>Chitinimonas shenzhenensis gen. nov., sp. nov., a novel member of family Burkholderiaceae isolated from activated sludge collected in Shen Zhen, China.</title>
        <authorList>
            <person name="Wang X."/>
        </authorList>
    </citation>
    <scope>NUCLEOTIDE SEQUENCE</scope>
    <source>
        <strain evidence="5">DQS-5</strain>
    </source>
</reference>
<dbReference type="RefSeq" id="WP_284101505.1">
    <property type="nucleotide sequence ID" value="NZ_JARRAF010000016.1"/>
</dbReference>
<protein>
    <recommendedName>
        <fullName evidence="7">Dienelactone hydrolase</fullName>
    </recommendedName>
</protein>
<feature type="signal peptide" evidence="4">
    <location>
        <begin position="1"/>
        <end position="26"/>
    </location>
</feature>
<evidence type="ECO:0000256" key="4">
    <source>
        <dbReference type="SAM" id="SignalP"/>
    </source>
</evidence>
<evidence type="ECO:0000256" key="1">
    <source>
        <dbReference type="ARBA" id="ARBA00022801"/>
    </source>
</evidence>
<dbReference type="PANTHER" id="PTHR10272">
    <property type="entry name" value="PLATELET-ACTIVATING FACTOR ACETYLHYDROLASE"/>
    <property type="match status" value="1"/>
</dbReference>
<dbReference type="SUPFAM" id="SSF53474">
    <property type="entry name" value="alpha/beta-Hydrolases"/>
    <property type="match status" value="1"/>
</dbReference>
<evidence type="ECO:0000256" key="2">
    <source>
        <dbReference type="ARBA" id="ARBA00022963"/>
    </source>
</evidence>
<dbReference type="Gene3D" id="3.40.50.1820">
    <property type="entry name" value="alpha/beta hydrolase"/>
    <property type="match status" value="1"/>
</dbReference>
<accession>A0ABT7DYQ8</accession>
<gene>
    <name evidence="5" type="ORF">PZA18_14150</name>
</gene>
<evidence type="ECO:0000256" key="3">
    <source>
        <dbReference type="ARBA" id="ARBA00023098"/>
    </source>
</evidence>
<keyword evidence="6" id="KW-1185">Reference proteome</keyword>
<comment type="caution">
    <text evidence="5">The sequence shown here is derived from an EMBL/GenBank/DDBJ whole genome shotgun (WGS) entry which is preliminary data.</text>
</comment>
<dbReference type="PANTHER" id="PTHR10272:SF0">
    <property type="entry name" value="PLATELET-ACTIVATING FACTOR ACETYLHYDROLASE"/>
    <property type="match status" value="1"/>
</dbReference>
<sequence length="572" mass="62508">MVKPLFSSAFSRGMLMLGLLPGLAIAAANHQQVVPTPATAGPYPVACSNLAHDAGAINRLGASLDQLWNGKDGQPTYLSQVLARPDDAVQFKLRIPDDGSLYPRFANQELPIVSLVCYPTIADNPRPSYRLPDGQEIPHMDGAGELPLLAEGGERLPLIVYSHGLGGSPLNEHALGSIFRFASYGYIVLNPFHGDKRIKEVKIENFSDVADMLLNFNQYVELQALRPLTLRAAITDLLQRPGYRERIHPDRIGGFGGSLGGEALMLAMGAELTRNIKLDSRPVEQDPRIRAAAAFVPYSGQTFLPAFGRGQQGARFVTRPFMAISGSSDPVAPVDMTTDALRKVQGSRYLITLQDVPHRYLPEYANDIYGWVIPFFDAYLKEDLAALTRLTRMASVDGGLQDQIVMDRTLPTPLSANQVVLSEFVNSRTGHFLSAVDIPEVELLMAHASQGWTATGQRFKAWQSGGPASICRFYRAGGGVLDGADSLYYTPDQALCDWGRTLPDWLYLGRPIQLAQPGAQGECPLATLGVSRAYNRAAHGTINYRFVTSQSELRQLQNEGWQIEATDLCAPL</sequence>
<dbReference type="Proteomes" id="UP001172778">
    <property type="component" value="Unassembled WGS sequence"/>
</dbReference>
<feature type="chain" id="PRO_5045918622" description="Dienelactone hydrolase" evidence="4">
    <location>
        <begin position="27"/>
        <end position="572"/>
    </location>
</feature>
<proteinExistence type="predicted"/>
<dbReference type="Pfam" id="PF03403">
    <property type="entry name" value="PAF-AH_p_II"/>
    <property type="match status" value="1"/>
</dbReference>
<evidence type="ECO:0000313" key="5">
    <source>
        <dbReference type="EMBL" id="MDK2125194.1"/>
    </source>
</evidence>
<evidence type="ECO:0008006" key="7">
    <source>
        <dbReference type="Google" id="ProtNLM"/>
    </source>
</evidence>
<organism evidence="5 6">
    <name type="scientific">Parachitinimonas caeni</name>
    <dbReference type="NCBI Taxonomy" id="3031301"/>
    <lineage>
        <taxon>Bacteria</taxon>
        <taxon>Pseudomonadati</taxon>
        <taxon>Pseudomonadota</taxon>
        <taxon>Betaproteobacteria</taxon>
        <taxon>Neisseriales</taxon>
        <taxon>Chitinibacteraceae</taxon>
        <taxon>Parachitinimonas</taxon>
    </lineage>
</organism>
<name>A0ABT7DYQ8_9NEIS</name>
<dbReference type="EMBL" id="JARRAF010000016">
    <property type="protein sequence ID" value="MDK2125194.1"/>
    <property type="molecule type" value="Genomic_DNA"/>
</dbReference>
<keyword evidence="4" id="KW-0732">Signal</keyword>
<keyword evidence="2" id="KW-0442">Lipid degradation</keyword>
<dbReference type="InterPro" id="IPR029058">
    <property type="entry name" value="AB_hydrolase_fold"/>
</dbReference>
<keyword evidence="3" id="KW-0443">Lipid metabolism</keyword>